<gene>
    <name evidence="1" type="ORF">ElyMa_001677000</name>
</gene>
<organism evidence="1 2">
    <name type="scientific">Elysia marginata</name>
    <dbReference type="NCBI Taxonomy" id="1093978"/>
    <lineage>
        <taxon>Eukaryota</taxon>
        <taxon>Metazoa</taxon>
        <taxon>Spiralia</taxon>
        <taxon>Lophotrochozoa</taxon>
        <taxon>Mollusca</taxon>
        <taxon>Gastropoda</taxon>
        <taxon>Heterobranchia</taxon>
        <taxon>Euthyneura</taxon>
        <taxon>Panpulmonata</taxon>
        <taxon>Sacoglossa</taxon>
        <taxon>Placobranchoidea</taxon>
        <taxon>Plakobranchidae</taxon>
        <taxon>Elysia</taxon>
    </lineage>
</organism>
<dbReference type="Proteomes" id="UP000762676">
    <property type="component" value="Unassembled WGS sequence"/>
</dbReference>
<protein>
    <submittedName>
        <fullName evidence="1">Phospholipase B1, membrane-associated-like</fullName>
    </submittedName>
</protein>
<dbReference type="GO" id="GO:0004623">
    <property type="term" value="F:phospholipase A2 activity"/>
    <property type="evidence" value="ECO:0007669"/>
    <property type="project" value="TreeGrafter"/>
</dbReference>
<name>A0AAV4JRK4_9GAST</name>
<dbReference type="PANTHER" id="PTHR21325">
    <property type="entry name" value="PHOSPHOLIPASE B, PLB1"/>
    <property type="match status" value="1"/>
</dbReference>
<dbReference type="GO" id="GO:0004622">
    <property type="term" value="F:phosphatidylcholine lysophospholipase activity"/>
    <property type="evidence" value="ECO:0007669"/>
    <property type="project" value="TreeGrafter"/>
</dbReference>
<evidence type="ECO:0000313" key="2">
    <source>
        <dbReference type="Proteomes" id="UP000762676"/>
    </source>
</evidence>
<dbReference type="GO" id="GO:0006644">
    <property type="term" value="P:phospholipid metabolic process"/>
    <property type="evidence" value="ECO:0007669"/>
    <property type="project" value="TreeGrafter"/>
</dbReference>
<dbReference type="AlphaFoldDB" id="A0AAV4JRK4"/>
<sequence length="134" mass="14875">MVVGTRYSPANYRKNLQDALDIFHAELPRALVNLALIFDIAPIAQLGKTDIWCSLVHALVCACGQDASMALALRDLTHAYQNATESLIASGRYNTRDDFTVVIQPFFKNTEPPVLVRLGFISTDRLLQSSPIRN</sequence>
<accession>A0AAV4JRK4</accession>
<reference evidence="1 2" key="1">
    <citation type="journal article" date="2021" name="Elife">
        <title>Chloroplast acquisition without the gene transfer in kleptoplastic sea slugs, Plakobranchus ocellatus.</title>
        <authorList>
            <person name="Maeda T."/>
            <person name="Takahashi S."/>
            <person name="Yoshida T."/>
            <person name="Shimamura S."/>
            <person name="Takaki Y."/>
            <person name="Nagai Y."/>
            <person name="Toyoda A."/>
            <person name="Suzuki Y."/>
            <person name="Arimoto A."/>
            <person name="Ishii H."/>
            <person name="Satoh N."/>
            <person name="Nishiyama T."/>
            <person name="Hasebe M."/>
            <person name="Maruyama T."/>
            <person name="Minagawa J."/>
            <person name="Obokata J."/>
            <person name="Shigenobu S."/>
        </authorList>
    </citation>
    <scope>NUCLEOTIDE SEQUENCE [LARGE SCALE GENOMIC DNA]</scope>
</reference>
<dbReference type="InterPro" id="IPR038885">
    <property type="entry name" value="PLB1"/>
</dbReference>
<comment type="caution">
    <text evidence="1">The sequence shown here is derived from an EMBL/GenBank/DDBJ whole genome shotgun (WGS) entry which is preliminary data.</text>
</comment>
<dbReference type="EMBL" id="BMAT01003415">
    <property type="protein sequence ID" value="GFS25005.1"/>
    <property type="molecule type" value="Genomic_DNA"/>
</dbReference>
<proteinExistence type="predicted"/>
<dbReference type="GO" id="GO:0031526">
    <property type="term" value="C:brush border membrane"/>
    <property type="evidence" value="ECO:0007669"/>
    <property type="project" value="TreeGrafter"/>
</dbReference>
<dbReference type="PANTHER" id="PTHR21325:SF31">
    <property type="entry name" value="GH22081P-RELATED"/>
    <property type="match status" value="1"/>
</dbReference>
<dbReference type="GO" id="GO:0050253">
    <property type="term" value="F:retinyl-palmitate esterase activity"/>
    <property type="evidence" value="ECO:0007669"/>
    <property type="project" value="TreeGrafter"/>
</dbReference>
<keyword evidence="2" id="KW-1185">Reference proteome</keyword>
<evidence type="ECO:0000313" key="1">
    <source>
        <dbReference type="EMBL" id="GFS25005.1"/>
    </source>
</evidence>